<dbReference type="Pfam" id="PF00225">
    <property type="entry name" value="Kinesin"/>
    <property type="match status" value="1"/>
</dbReference>
<evidence type="ECO:0000313" key="9">
    <source>
        <dbReference type="Proteomes" id="UP000789595"/>
    </source>
</evidence>
<feature type="binding site" evidence="3">
    <location>
        <begin position="542"/>
        <end position="549"/>
    </location>
    <ligand>
        <name>ATP</name>
        <dbReference type="ChEBI" id="CHEBI:30616"/>
    </ligand>
</feature>
<dbReference type="PROSITE" id="PS00411">
    <property type="entry name" value="KINESIN_MOTOR_1"/>
    <property type="match status" value="1"/>
</dbReference>
<dbReference type="SUPFAM" id="SSF52540">
    <property type="entry name" value="P-loop containing nucleoside triphosphate hydrolases"/>
    <property type="match status" value="1"/>
</dbReference>
<keyword evidence="9" id="KW-1185">Reference proteome</keyword>
<feature type="coiled-coil region" evidence="5">
    <location>
        <begin position="243"/>
        <end position="466"/>
    </location>
</feature>
<organism evidence="8 9">
    <name type="scientific">Pelagomonas calceolata</name>
    <dbReference type="NCBI Taxonomy" id="35677"/>
    <lineage>
        <taxon>Eukaryota</taxon>
        <taxon>Sar</taxon>
        <taxon>Stramenopiles</taxon>
        <taxon>Ochrophyta</taxon>
        <taxon>Pelagophyceae</taxon>
        <taxon>Pelagomonadales</taxon>
        <taxon>Pelagomonadaceae</taxon>
        <taxon>Pelagomonas</taxon>
    </lineage>
</organism>
<keyword evidence="4" id="KW-0493">Microtubule</keyword>
<reference evidence="8" key="1">
    <citation type="submission" date="2021-11" db="EMBL/GenBank/DDBJ databases">
        <authorList>
            <consortium name="Genoscope - CEA"/>
            <person name="William W."/>
        </authorList>
    </citation>
    <scope>NUCLEOTIDE SEQUENCE</scope>
</reference>
<dbReference type="InterPro" id="IPR027640">
    <property type="entry name" value="Kinesin-like_fam"/>
</dbReference>
<name>A0A8J2S9F1_9STRA</name>
<dbReference type="InterPro" id="IPR001752">
    <property type="entry name" value="Kinesin_motor_dom"/>
</dbReference>
<dbReference type="GO" id="GO:0003777">
    <property type="term" value="F:microtubule motor activity"/>
    <property type="evidence" value="ECO:0007669"/>
    <property type="project" value="InterPro"/>
</dbReference>
<feature type="region of interest" description="Disordered" evidence="6">
    <location>
        <begin position="788"/>
        <end position="810"/>
    </location>
</feature>
<protein>
    <recommendedName>
        <fullName evidence="4">Kinesin-like protein</fullName>
    </recommendedName>
</protein>
<dbReference type="AlphaFoldDB" id="A0A8J2S9F1"/>
<dbReference type="PRINTS" id="PR00380">
    <property type="entry name" value="KINESINHEAVY"/>
</dbReference>
<comment type="caution">
    <text evidence="8">The sequence shown here is derived from an EMBL/GenBank/DDBJ whole genome shotgun (WGS) entry which is preliminary data.</text>
</comment>
<comment type="similarity">
    <text evidence="3 4">Belongs to the TRAFAC class myosin-kinesin ATPase superfamily. Kinesin family.</text>
</comment>
<dbReference type="OrthoDB" id="3176171at2759"/>
<dbReference type="EMBL" id="CAKKNE010000001">
    <property type="protein sequence ID" value="CAH0365796.1"/>
    <property type="molecule type" value="Genomic_DNA"/>
</dbReference>
<evidence type="ECO:0000256" key="5">
    <source>
        <dbReference type="SAM" id="Coils"/>
    </source>
</evidence>
<keyword evidence="3 4" id="KW-0505">Motor protein</keyword>
<proteinExistence type="inferred from homology"/>
<dbReference type="GO" id="GO:0008017">
    <property type="term" value="F:microtubule binding"/>
    <property type="evidence" value="ECO:0007669"/>
    <property type="project" value="InterPro"/>
</dbReference>
<evidence type="ECO:0000256" key="6">
    <source>
        <dbReference type="SAM" id="MobiDB-lite"/>
    </source>
</evidence>
<dbReference type="SMART" id="SM00129">
    <property type="entry name" value="KISc"/>
    <property type="match status" value="1"/>
</dbReference>
<feature type="compositionally biased region" description="Acidic residues" evidence="6">
    <location>
        <begin position="23"/>
        <end position="34"/>
    </location>
</feature>
<dbReference type="InterPro" id="IPR036961">
    <property type="entry name" value="Kinesin_motor_dom_sf"/>
</dbReference>
<evidence type="ECO:0000313" key="8">
    <source>
        <dbReference type="EMBL" id="CAH0365796.1"/>
    </source>
</evidence>
<dbReference type="InterPro" id="IPR019821">
    <property type="entry name" value="Kinesin_motor_CS"/>
</dbReference>
<dbReference type="GO" id="GO:0005874">
    <property type="term" value="C:microtubule"/>
    <property type="evidence" value="ECO:0007669"/>
    <property type="project" value="UniProtKB-KW"/>
</dbReference>
<keyword evidence="5" id="KW-0175">Coiled coil</keyword>
<evidence type="ECO:0000256" key="2">
    <source>
        <dbReference type="ARBA" id="ARBA00022840"/>
    </source>
</evidence>
<gene>
    <name evidence="8" type="ORF">PECAL_1P22520</name>
</gene>
<evidence type="ECO:0000256" key="1">
    <source>
        <dbReference type="ARBA" id="ARBA00022741"/>
    </source>
</evidence>
<keyword evidence="2 3" id="KW-0067">ATP-binding</keyword>
<feature type="region of interest" description="Disordered" evidence="6">
    <location>
        <begin position="17"/>
        <end position="36"/>
    </location>
</feature>
<evidence type="ECO:0000259" key="7">
    <source>
        <dbReference type="PROSITE" id="PS50067"/>
    </source>
</evidence>
<dbReference type="Proteomes" id="UP000789595">
    <property type="component" value="Unassembled WGS sequence"/>
</dbReference>
<dbReference type="Gene3D" id="3.40.850.10">
    <property type="entry name" value="Kinesin motor domain"/>
    <property type="match status" value="1"/>
</dbReference>
<accession>A0A8J2S9F1</accession>
<dbReference type="InterPro" id="IPR027417">
    <property type="entry name" value="P-loop_NTPase"/>
</dbReference>
<dbReference type="PANTHER" id="PTHR47972">
    <property type="entry name" value="KINESIN-LIKE PROTEIN KLP-3"/>
    <property type="match status" value="1"/>
</dbReference>
<dbReference type="GO" id="GO:0005524">
    <property type="term" value="F:ATP binding"/>
    <property type="evidence" value="ECO:0007669"/>
    <property type="project" value="UniProtKB-UniRule"/>
</dbReference>
<evidence type="ECO:0000256" key="4">
    <source>
        <dbReference type="RuleBase" id="RU000394"/>
    </source>
</evidence>
<sequence length="810" mass="87866">MFKALVSRGSKALQRLDERLNDEGEEDAFEEGWGEEERKALEPVSIDDVDVDDRDALRRRISKLQGMVVSMEEALEAERTSSRDTAQKLGRALQDAATVDGLVDEYGKLASEASRLSERDARTIAELAAQRDAQQTRLAVFERQLNDQDVQYAAAPSSDSTKTFAALRAAKAKIFELELELVDARKGVENGAAGRLASMDAALAAVSVDAARARLESKTDPRLASRVKALEAELAARPASSTLRDAEAAADALRSELDVLRRRVADAERDAAARPASSLYQDAVAARDAARAEADALRTKCAAAEADAAARPSAGALRDAADARDRATRDAADLRRRLDECEGDLKGLRIHKEDAAKARDEAERKLREHDARVLRAEKSINDLEAAADARVAAAEQKIRELEAENAAQIGDRVAAAIRGERLKIEREFRDELAAARAQVKAAERLADEERDKRRKLHNRVMELQGNIRVMCRARPPRAGAPSALFPREGCVKIRQPEYCDDADFEFDAVFDPTSSQIEVFDSVRDLVTSALDGYSVCIFAYGQTGSGKTYTMEGPADKRGVNVRAIARVLEAASMRSDGVSYEPLEISMLEIYNEQVRDLLRPPGAAAERLEVATATGESVVKGLTKQSVFTADEIEKLIAAGARHRAAGAHALNKDSSRSHSIVTLYIRGTTAAGDALSSKLHLVDLAGSERLDKTGATGDRLTEAKAINKSLSALGDVLTALASQRRGHVPYRNSKLTYLLQDSLSGDSKALMFVNVSTDADDVPETLCSLRFAARAHDVALGQAKKNVAPARAASPMGRPPRTPERR</sequence>
<keyword evidence="1 3" id="KW-0547">Nucleotide-binding</keyword>
<dbReference type="GO" id="GO:0007018">
    <property type="term" value="P:microtubule-based movement"/>
    <property type="evidence" value="ECO:0007669"/>
    <property type="project" value="InterPro"/>
</dbReference>
<dbReference type="PROSITE" id="PS50067">
    <property type="entry name" value="KINESIN_MOTOR_2"/>
    <property type="match status" value="1"/>
</dbReference>
<feature type="domain" description="Kinesin motor" evidence="7">
    <location>
        <begin position="466"/>
        <end position="782"/>
    </location>
</feature>
<evidence type="ECO:0000256" key="3">
    <source>
        <dbReference type="PROSITE-ProRule" id="PRU00283"/>
    </source>
</evidence>